<protein>
    <submittedName>
        <fullName evidence="1">Uncharacterized protein</fullName>
    </submittedName>
</protein>
<sequence length="35" mass="4211">ELIQKYGLKEKAKLSFKQKLDEVYRKQNLDKLNSN</sequence>
<accession>A0A0F8XZB8</accession>
<name>A0A0F8XZB8_9ZZZZ</name>
<evidence type="ECO:0000313" key="1">
    <source>
        <dbReference type="EMBL" id="KKK47334.1"/>
    </source>
</evidence>
<proteinExistence type="predicted"/>
<dbReference type="EMBL" id="LAZR01069627">
    <property type="protein sequence ID" value="KKK47334.1"/>
    <property type="molecule type" value="Genomic_DNA"/>
</dbReference>
<comment type="caution">
    <text evidence="1">The sequence shown here is derived from an EMBL/GenBank/DDBJ whole genome shotgun (WGS) entry which is preliminary data.</text>
</comment>
<organism evidence="1">
    <name type="scientific">marine sediment metagenome</name>
    <dbReference type="NCBI Taxonomy" id="412755"/>
    <lineage>
        <taxon>unclassified sequences</taxon>
        <taxon>metagenomes</taxon>
        <taxon>ecological metagenomes</taxon>
    </lineage>
</organism>
<gene>
    <name evidence="1" type="ORF">LCGC14_3156240</name>
</gene>
<dbReference type="AlphaFoldDB" id="A0A0F8XZB8"/>
<reference evidence="1" key="1">
    <citation type="journal article" date="2015" name="Nature">
        <title>Complex archaea that bridge the gap between prokaryotes and eukaryotes.</title>
        <authorList>
            <person name="Spang A."/>
            <person name="Saw J.H."/>
            <person name="Jorgensen S.L."/>
            <person name="Zaremba-Niedzwiedzka K."/>
            <person name="Martijn J."/>
            <person name="Lind A.E."/>
            <person name="van Eijk R."/>
            <person name="Schleper C."/>
            <person name="Guy L."/>
            <person name="Ettema T.J."/>
        </authorList>
    </citation>
    <scope>NUCLEOTIDE SEQUENCE</scope>
</reference>
<feature type="non-terminal residue" evidence="1">
    <location>
        <position position="1"/>
    </location>
</feature>